<keyword evidence="1 2" id="KW-0103">Bromodomain</keyword>
<protein>
    <submittedName>
        <fullName evidence="5">Bromodomain-containing protein</fullName>
    </submittedName>
</protein>
<gene>
    <name evidence="5" type="ORF">AG1IA_00182</name>
</gene>
<dbReference type="Proteomes" id="UP000011668">
    <property type="component" value="Unassembled WGS sequence"/>
</dbReference>
<feature type="compositionally biased region" description="Basic and acidic residues" evidence="3">
    <location>
        <begin position="252"/>
        <end position="271"/>
    </location>
</feature>
<dbReference type="GO" id="GO:0006325">
    <property type="term" value="P:chromatin organization"/>
    <property type="evidence" value="ECO:0007669"/>
    <property type="project" value="UniProtKB-ARBA"/>
</dbReference>
<comment type="caution">
    <text evidence="5">The sequence shown here is derived from an EMBL/GenBank/DDBJ whole genome shotgun (WGS) entry which is preliminary data.</text>
</comment>
<dbReference type="CDD" id="cd04369">
    <property type="entry name" value="Bromodomain"/>
    <property type="match status" value="1"/>
</dbReference>
<dbReference type="Gene3D" id="1.20.920.10">
    <property type="entry name" value="Bromodomain-like"/>
    <property type="match status" value="1"/>
</dbReference>
<dbReference type="OrthoDB" id="1742084at2759"/>
<dbReference type="AlphaFoldDB" id="L8XAT8"/>
<evidence type="ECO:0000256" key="2">
    <source>
        <dbReference type="PROSITE-ProRule" id="PRU00035"/>
    </source>
</evidence>
<evidence type="ECO:0000313" key="5">
    <source>
        <dbReference type="EMBL" id="ELU45774.1"/>
    </source>
</evidence>
<feature type="compositionally biased region" description="Low complexity" evidence="3">
    <location>
        <begin position="233"/>
        <end position="246"/>
    </location>
</feature>
<evidence type="ECO:0000256" key="1">
    <source>
        <dbReference type="ARBA" id="ARBA00023117"/>
    </source>
</evidence>
<evidence type="ECO:0000256" key="3">
    <source>
        <dbReference type="SAM" id="MobiDB-lite"/>
    </source>
</evidence>
<dbReference type="EMBL" id="AFRT01000036">
    <property type="protein sequence ID" value="ELU45774.1"/>
    <property type="molecule type" value="Genomic_DNA"/>
</dbReference>
<dbReference type="SMART" id="SM00297">
    <property type="entry name" value="BROMO"/>
    <property type="match status" value="1"/>
</dbReference>
<feature type="compositionally biased region" description="Polar residues" evidence="3">
    <location>
        <begin position="191"/>
        <end position="210"/>
    </location>
</feature>
<evidence type="ECO:0000259" key="4">
    <source>
        <dbReference type="PROSITE" id="PS50014"/>
    </source>
</evidence>
<proteinExistence type="predicted"/>
<organism evidence="5 6">
    <name type="scientific">Thanatephorus cucumeris (strain AG1-IA)</name>
    <name type="common">Rice sheath blight fungus</name>
    <name type="synonym">Rhizoctonia solani</name>
    <dbReference type="NCBI Taxonomy" id="983506"/>
    <lineage>
        <taxon>Eukaryota</taxon>
        <taxon>Fungi</taxon>
        <taxon>Dikarya</taxon>
        <taxon>Basidiomycota</taxon>
        <taxon>Agaricomycotina</taxon>
        <taxon>Agaricomycetes</taxon>
        <taxon>Cantharellales</taxon>
        <taxon>Ceratobasidiaceae</taxon>
        <taxon>Rhizoctonia</taxon>
        <taxon>Rhizoctonia solani AG-1</taxon>
    </lineage>
</organism>
<dbReference type="SUPFAM" id="SSF47370">
    <property type="entry name" value="Bromodomain"/>
    <property type="match status" value="1"/>
</dbReference>
<feature type="compositionally biased region" description="Basic and acidic residues" evidence="3">
    <location>
        <begin position="387"/>
        <end position="396"/>
    </location>
</feature>
<reference evidence="5 6" key="1">
    <citation type="journal article" date="2013" name="Nat. Commun.">
        <title>The evolution and pathogenic mechanisms of the rice sheath blight pathogen.</title>
        <authorList>
            <person name="Zheng A."/>
            <person name="Lin R."/>
            <person name="Xu L."/>
            <person name="Qin P."/>
            <person name="Tang C."/>
            <person name="Ai P."/>
            <person name="Zhang D."/>
            <person name="Liu Y."/>
            <person name="Sun Z."/>
            <person name="Feng H."/>
            <person name="Wang Y."/>
            <person name="Chen Y."/>
            <person name="Liang X."/>
            <person name="Fu R."/>
            <person name="Li Q."/>
            <person name="Zhang J."/>
            <person name="Yu X."/>
            <person name="Xie Z."/>
            <person name="Ding L."/>
            <person name="Guan P."/>
            <person name="Tang J."/>
            <person name="Liang Y."/>
            <person name="Wang S."/>
            <person name="Deng Q."/>
            <person name="Li S."/>
            <person name="Zhu J."/>
            <person name="Wang L."/>
            <person name="Liu H."/>
            <person name="Li P."/>
        </authorList>
    </citation>
    <scope>NUCLEOTIDE SEQUENCE [LARGE SCALE GENOMIC DNA]</scope>
    <source>
        <strain evidence="6">AG-1 IA</strain>
    </source>
</reference>
<accession>L8XAT8</accession>
<dbReference type="STRING" id="983506.L8XAT8"/>
<evidence type="ECO:0000313" key="6">
    <source>
        <dbReference type="Proteomes" id="UP000011668"/>
    </source>
</evidence>
<dbReference type="PANTHER" id="PTHR15398:SF4">
    <property type="entry name" value="BROMODOMAIN-CONTAINING PROTEIN 8 ISOFORM X1"/>
    <property type="match status" value="1"/>
</dbReference>
<dbReference type="InterPro" id="IPR001487">
    <property type="entry name" value="Bromodomain"/>
</dbReference>
<feature type="compositionally biased region" description="Pro residues" evidence="3">
    <location>
        <begin position="443"/>
        <end position="452"/>
    </location>
</feature>
<dbReference type="PROSITE" id="PS50014">
    <property type="entry name" value="BROMODOMAIN_2"/>
    <property type="match status" value="1"/>
</dbReference>
<dbReference type="OMA" id="MTEDIME"/>
<dbReference type="PRINTS" id="PR00503">
    <property type="entry name" value="BROMODOMAIN"/>
</dbReference>
<feature type="region of interest" description="Disordered" evidence="3">
    <location>
        <begin position="173"/>
        <end position="455"/>
    </location>
</feature>
<feature type="compositionally biased region" description="Polar residues" evidence="3">
    <location>
        <begin position="400"/>
        <end position="423"/>
    </location>
</feature>
<dbReference type="InterPro" id="IPR036427">
    <property type="entry name" value="Bromodomain-like_sf"/>
</dbReference>
<feature type="domain" description="Bromo" evidence="4">
    <location>
        <begin position="473"/>
        <end position="543"/>
    </location>
</feature>
<dbReference type="PANTHER" id="PTHR15398">
    <property type="entry name" value="BROMODOMAIN-CONTAINING PROTEIN 8"/>
    <property type="match status" value="1"/>
</dbReference>
<dbReference type="Pfam" id="PF00439">
    <property type="entry name" value="Bromodomain"/>
    <property type="match status" value="1"/>
</dbReference>
<feature type="compositionally biased region" description="Low complexity" evidence="3">
    <location>
        <begin position="430"/>
        <end position="442"/>
    </location>
</feature>
<dbReference type="GO" id="GO:0035267">
    <property type="term" value="C:NuA4 histone acetyltransferase complex"/>
    <property type="evidence" value="ECO:0007669"/>
    <property type="project" value="TreeGrafter"/>
</dbReference>
<dbReference type="HOGENOM" id="CLU_022084_1_0_1"/>
<sequence>MIGSHVPGGPTSCALSLGFIARHLGLFGFIEKIVDNQTPAGMASRSTRGMASLQDAIEKLSVREKLLLSQAIYEYGSSKWDEVSKLVVAHPLTERPNTFFSPNVMRRTVNVRSYRSNPPPGDTTVPKAPVHKQMALHYYKHHLLDLKNLIAAEEEISAGKWDEKILAEINSVSPSDGFRLPSASPLPKHLTLSSEEFGQRPESPSDSQRPYSPGGRSTRGGTPVDASTPRTNPSSPAPVSTTSTGSQPRPWNSKDNKRVREMKERRAREQLGKLAPIVSEQPEPTTEDAQPETPIAETPQTPVPPSASIGLTEEPTSVTAPDSSVKPDVSISEDSQPADAEGTPVTAIESVVDMTEDIMESSQPSDDSKGTKIKRRASDVSMADVPPDPKRPRQEDTEMQDMSTDAPTRKSLVQSPEPSTSHPTPVARGSAAPTPTSTSTSTAPPPSAPAPQPTAVTNKKFQNVISMVHQQIYQHRGGNIFHNPIKKSEAPDYYEIVRRPMDLKTVKSRIKDGLISSADHFKRDVFLMFANAIMYNRPGTSVNDIAAEASHGWLILTRRLITLSF</sequence>
<keyword evidence="6" id="KW-1185">Reference proteome</keyword>
<name>L8XAT8_THACA</name>